<keyword evidence="1" id="KW-0479">Metal-binding</keyword>
<dbReference type="Pfam" id="PF14223">
    <property type="entry name" value="Retrotran_gag_2"/>
    <property type="match status" value="1"/>
</dbReference>
<protein>
    <submittedName>
        <fullName evidence="5">Ribonuclease H-like domain-containing protein</fullName>
    </submittedName>
</protein>
<feature type="coiled-coil region" evidence="2">
    <location>
        <begin position="509"/>
        <end position="536"/>
    </location>
</feature>
<feature type="region of interest" description="Disordered" evidence="3">
    <location>
        <begin position="474"/>
        <end position="498"/>
    </location>
</feature>
<name>A0ABQ5DQ92_9ASTR</name>
<keyword evidence="6" id="KW-1185">Reference proteome</keyword>
<keyword evidence="1" id="KW-0862">Zinc</keyword>
<keyword evidence="1" id="KW-0863">Zinc-finger</keyword>
<evidence type="ECO:0000256" key="2">
    <source>
        <dbReference type="SAM" id="Coils"/>
    </source>
</evidence>
<dbReference type="InterPro" id="IPR001878">
    <property type="entry name" value="Znf_CCHC"/>
</dbReference>
<evidence type="ECO:0000256" key="3">
    <source>
        <dbReference type="SAM" id="MobiDB-lite"/>
    </source>
</evidence>
<reference evidence="5" key="2">
    <citation type="submission" date="2022-01" db="EMBL/GenBank/DDBJ databases">
        <authorList>
            <person name="Yamashiro T."/>
            <person name="Shiraishi A."/>
            <person name="Satake H."/>
            <person name="Nakayama K."/>
        </authorList>
    </citation>
    <scope>NUCLEOTIDE SEQUENCE</scope>
</reference>
<comment type="caution">
    <text evidence="5">The sequence shown here is derived from an EMBL/GenBank/DDBJ whole genome shotgun (WGS) entry which is preliminary data.</text>
</comment>
<dbReference type="Gene3D" id="4.10.60.10">
    <property type="entry name" value="Zinc finger, CCHC-type"/>
    <property type="match status" value="1"/>
</dbReference>
<dbReference type="Proteomes" id="UP001151760">
    <property type="component" value="Unassembled WGS sequence"/>
</dbReference>
<reference evidence="5" key="1">
    <citation type="journal article" date="2022" name="Int. J. Mol. Sci.">
        <title>Draft Genome of Tanacetum Coccineum: Genomic Comparison of Closely Related Tanacetum-Family Plants.</title>
        <authorList>
            <person name="Yamashiro T."/>
            <person name="Shiraishi A."/>
            <person name="Nakayama K."/>
            <person name="Satake H."/>
        </authorList>
    </citation>
    <scope>NUCLEOTIDE SEQUENCE</scope>
</reference>
<dbReference type="PROSITE" id="PS50158">
    <property type="entry name" value="ZF_CCHC"/>
    <property type="match status" value="1"/>
</dbReference>
<gene>
    <name evidence="5" type="ORF">Tco_0940987</name>
</gene>
<feature type="compositionally biased region" description="Basic and acidic residues" evidence="3">
    <location>
        <begin position="564"/>
        <end position="576"/>
    </location>
</feature>
<dbReference type="InterPro" id="IPR036875">
    <property type="entry name" value="Znf_CCHC_sf"/>
</dbReference>
<dbReference type="SUPFAM" id="SSF57756">
    <property type="entry name" value="Retrovirus zinc finger-like domains"/>
    <property type="match status" value="1"/>
</dbReference>
<evidence type="ECO:0000313" key="5">
    <source>
        <dbReference type="EMBL" id="GJT41122.1"/>
    </source>
</evidence>
<evidence type="ECO:0000259" key="4">
    <source>
        <dbReference type="PROSITE" id="PS50158"/>
    </source>
</evidence>
<sequence>MRSSSSSPQNLWPSRPLKSKLPVHRARKYGNKVLKRTVGETEHEYEPTILEEKQDRRNEMKARGTLLMALPNKDQLKFHSYKDAKLLMEAIEKRYGGNKESKKVQRTLLKQQYENFAGLSSETMDQTFDRLQKLISQLEIQGEVITQEDMNLKLLRNNTAYRVSAAHTQSNPASGDNLSDVVICAFLASQPNSPQLAQEDLEQIDLDDLEEMDLQWEMAFFGTAICGYMAPSLEGVASPHNQVGSSPEGNGTLPFTHAGGNPYRPRQDSNMRPCLGGKLDVNGQRVGFDRYKVECYNCHKYGHFERECRAPRNQENKGRKNNRRTVTVETPIENTYLVVKMELNGYNPPPEKYFLIESSGSSYQYQILSNGDAVEPKTVRKNSFRPPVIEDWNSDDDSEVEFIANVKDKTVRPSTEKIKFVRETIEKHKGKDSDNIIRTQTTTMPNVDIPQGMDTGDSPRRQETIMGALAQTRYERVLDKPNEPPLSEGHTSGSGEGRMEHTFELMDTVLDLEKEKDAQAVEILKLKQRVKNLERKSKSSISYPRRRIYRQVKSFDDHLDEEDASKQGRTSDKRQS</sequence>
<keyword evidence="2" id="KW-0175">Coiled coil</keyword>
<dbReference type="EMBL" id="BQNB010015534">
    <property type="protein sequence ID" value="GJT41122.1"/>
    <property type="molecule type" value="Genomic_DNA"/>
</dbReference>
<feature type="region of interest" description="Disordered" evidence="3">
    <location>
        <begin position="554"/>
        <end position="576"/>
    </location>
</feature>
<evidence type="ECO:0000256" key="1">
    <source>
        <dbReference type="PROSITE-ProRule" id="PRU00047"/>
    </source>
</evidence>
<accession>A0ABQ5DQ92</accession>
<feature type="domain" description="CCHC-type" evidence="4">
    <location>
        <begin position="295"/>
        <end position="309"/>
    </location>
</feature>
<organism evidence="5 6">
    <name type="scientific">Tanacetum coccineum</name>
    <dbReference type="NCBI Taxonomy" id="301880"/>
    <lineage>
        <taxon>Eukaryota</taxon>
        <taxon>Viridiplantae</taxon>
        <taxon>Streptophyta</taxon>
        <taxon>Embryophyta</taxon>
        <taxon>Tracheophyta</taxon>
        <taxon>Spermatophyta</taxon>
        <taxon>Magnoliopsida</taxon>
        <taxon>eudicotyledons</taxon>
        <taxon>Gunneridae</taxon>
        <taxon>Pentapetalae</taxon>
        <taxon>asterids</taxon>
        <taxon>campanulids</taxon>
        <taxon>Asterales</taxon>
        <taxon>Asteraceae</taxon>
        <taxon>Asteroideae</taxon>
        <taxon>Anthemideae</taxon>
        <taxon>Anthemidinae</taxon>
        <taxon>Tanacetum</taxon>
    </lineage>
</organism>
<proteinExistence type="predicted"/>
<evidence type="ECO:0000313" key="6">
    <source>
        <dbReference type="Proteomes" id="UP001151760"/>
    </source>
</evidence>
<feature type="region of interest" description="Disordered" evidence="3">
    <location>
        <begin position="1"/>
        <end position="23"/>
    </location>
</feature>